<organism evidence="2 3">
    <name type="scientific">Peronospora belbahrii</name>
    <dbReference type="NCBI Taxonomy" id="622444"/>
    <lineage>
        <taxon>Eukaryota</taxon>
        <taxon>Sar</taxon>
        <taxon>Stramenopiles</taxon>
        <taxon>Oomycota</taxon>
        <taxon>Peronosporomycetes</taxon>
        <taxon>Peronosporales</taxon>
        <taxon>Peronosporaceae</taxon>
        <taxon>Peronospora</taxon>
    </lineage>
</organism>
<evidence type="ECO:0000256" key="1">
    <source>
        <dbReference type="SAM" id="MobiDB-lite"/>
    </source>
</evidence>
<name>A0AAU9L0Y5_9STRA</name>
<gene>
    <name evidence="2" type="ORF">PBS003_LOCUS5496</name>
</gene>
<comment type="caution">
    <text evidence="2">The sequence shown here is derived from an EMBL/GenBank/DDBJ whole genome shotgun (WGS) entry which is preliminary data.</text>
</comment>
<dbReference type="EMBL" id="CAKKTJ010000281">
    <property type="protein sequence ID" value="CAH0478818.1"/>
    <property type="molecule type" value="Genomic_DNA"/>
</dbReference>
<sequence length="106" mass="11691">MGFHISYREDDVGCHIILPTEHKTGSDIDHFTDEDDDEGLDTSSHVEFPNGSSNLSSNVDMESVVSELSDSPDMWRGRLRSRVPPAKPVDTEQKNATSSEASRNGI</sequence>
<dbReference type="AlphaFoldDB" id="A0AAU9L0Y5"/>
<accession>A0AAU9L0Y5</accession>
<feature type="region of interest" description="Disordered" evidence="1">
    <location>
        <begin position="23"/>
        <end position="106"/>
    </location>
</feature>
<reference evidence="2" key="1">
    <citation type="submission" date="2021-11" db="EMBL/GenBank/DDBJ databases">
        <authorList>
            <person name="Islam A."/>
            <person name="Islam S."/>
            <person name="Flora M.S."/>
            <person name="Rahman M."/>
            <person name="Ziaur R.M."/>
            <person name="Epstein J.H."/>
            <person name="Hassan M."/>
            <person name="Klassen M."/>
            <person name="Woodard K."/>
            <person name="Webb A."/>
            <person name="Webby R.J."/>
            <person name="El Zowalaty M.E."/>
        </authorList>
    </citation>
    <scope>NUCLEOTIDE SEQUENCE</scope>
    <source>
        <strain evidence="2">Pbs3</strain>
    </source>
</reference>
<feature type="compositionally biased region" description="Polar residues" evidence="1">
    <location>
        <begin position="42"/>
        <end position="60"/>
    </location>
</feature>
<dbReference type="Proteomes" id="UP001160483">
    <property type="component" value="Unassembled WGS sequence"/>
</dbReference>
<proteinExistence type="predicted"/>
<feature type="compositionally biased region" description="Polar residues" evidence="1">
    <location>
        <begin position="94"/>
        <end position="106"/>
    </location>
</feature>
<evidence type="ECO:0000313" key="3">
    <source>
        <dbReference type="Proteomes" id="UP001160483"/>
    </source>
</evidence>
<evidence type="ECO:0000313" key="2">
    <source>
        <dbReference type="EMBL" id="CAH0478818.1"/>
    </source>
</evidence>
<protein>
    <submittedName>
        <fullName evidence="2">Uncharacterized protein</fullName>
    </submittedName>
</protein>